<keyword evidence="4 7" id="KW-1133">Transmembrane helix</keyword>
<evidence type="ECO:0008006" key="9">
    <source>
        <dbReference type="Google" id="ProtNLM"/>
    </source>
</evidence>
<keyword evidence="5 7" id="KW-0472">Membrane</keyword>
<dbReference type="InterPro" id="IPR022357">
    <property type="entry name" value="MIP_CS"/>
</dbReference>
<proteinExistence type="inferred from homology"/>
<dbReference type="EMBL" id="HBNR01041898">
    <property type="protein sequence ID" value="CAE4601192.1"/>
    <property type="molecule type" value="Transcribed_RNA"/>
</dbReference>
<evidence type="ECO:0000313" key="8">
    <source>
        <dbReference type="EMBL" id="CAE4601192.1"/>
    </source>
</evidence>
<evidence type="ECO:0000256" key="4">
    <source>
        <dbReference type="ARBA" id="ARBA00022989"/>
    </source>
</evidence>
<organism evidence="8">
    <name type="scientific">Alexandrium monilatum</name>
    <dbReference type="NCBI Taxonomy" id="311494"/>
    <lineage>
        <taxon>Eukaryota</taxon>
        <taxon>Sar</taxon>
        <taxon>Alveolata</taxon>
        <taxon>Dinophyceae</taxon>
        <taxon>Gonyaulacales</taxon>
        <taxon>Pyrocystaceae</taxon>
        <taxon>Alexandrium</taxon>
    </lineage>
</organism>
<dbReference type="InterPro" id="IPR000425">
    <property type="entry name" value="MIP"/>
</dbReference>
<evidence type="ECO:0000256" key="5">
    <source>
        <dbReference type="ARBA" id="ARBA00023136"/>
    </source>
</evidence>
<protein>
    <recommendedName>
        <fullName evidence="9">Aquaporin</fullName>
    </recommendedName>
</protein>
<feature type="transmembrane region" description="Helical" evidence="7">
    <location>
        <begin position="218"/>
        <end position="237"/>
    </location>
</feature>
<evidence type="ECO:0000256" key="3">
    <source>
        <dbReference type="ARBA" id="ARBA00022692"/>
    </source>
</evidence>
<evidence type="ECO:0000256" key="1">
    <source>
        <dbReference type="ARBA" id="ARBA00004141"/>
    </source>
</evidence>
<feature type="transmembrane region" description="Helical" evidence="7">
    <location>
        <begin position="175"/>
        <end position="197"/>
    </location>
</feature>
<dbReference type="AlphaFoldDB" id="A0A7S4R201"/>
<reference evidence="8" key="1">
    <citation type="submission" date="2021-01" db="EMBL/GenBank/DDBJ databases">
        <authorList>
            <person name="Corre E."/>
            <person name="Pelletier E."/>
            <person name="Niang G."/>
            <person name="Scheremetjew M."/>
            <person name="Finn R."/>
            <person name="Kale V."/>
            <person name="Holt S."/>
            <person name="Cochrane G."/>
            <person name="Meng A."/>
            <person name="Brown T."/>
            <person name="Cohen L."/>
        </authorList>
    </citation>
    <scope>NUCLEOTIDE SEQUENCE</scope>
    <source>
        <strain evidence="8">CCMP3105</strain>
    </source>
</reference>
<name>A0A7S4R201_9DINO</name>
<feature type="transmembrane region" description="Helical" evidence="7">
    <location>
        <begin position="357"/>
        <end position="381"/>
    </location>
</feature>
<dbReference type="Gene3D" id="1.20.1080.10">
    <property type="entry name" value="Glycerol uptake facilitator protein"/>
    <property type="match status" value="2"/>
</dbReference>
<dbReference type="SUPFAM" id="SSF81338">
    <property type="entry name" value="Aquaporin-like"/>
    <property type="match status" value="2"/>
</dbReference>
<feature type="transmembrane region" description="Helical" evidence="7">
    <location>
        <begin position="76"/>
        <end position="96"/>
    </location>
</feature>
<feature type="transmembrane region" description="Helical" evidence="7">
    <location>
        <begin position="401"/>
        <end position="425"/>
    </location>
</feature>
<feature type="transmembrane region" description="Helical" evidence="7">
    <location>
        <begin position="108"/>
        <end position="128"/>
    </location>
</feature>
<sequence length="444" mass="44056">MVAVNKLAAEFLGTFLLVFTVALNVLTGDAVWGAMSIAAVLAVSIYAMGPVSGGHFNPAVTIACLLTNRIEAVDGALYMLVQVLGAQAAKYAALALLGQELVVGGAAYVPGAFCAELIFTFMLCYVVLGSACRSEPTQYFGLAIGFVIVAGGYAVGGISGGAFNPAVASCGNLAVVWKYIIAECLGAVLAVLLAKAVCPTLGTSEPDDVSSSSLVSKLTSEFVGTFMLVATVGFNVIGKSPAGALSIGMCLASMIFADGGVSGGNYNPAVTLALLLRGATDAATAGAYMVTQLLAGTAASAFYTYVAGAGTALGPSQGKDLTAAGVAELVFTFVLCFVVLGVATVKTPASPQFNGLTVGLCVVAGGNAAGAISGGSLNPAVSLGLFVAGKLGAAGGSIASLGTYILFELAAGALAAGMFIVVFAGEKAASGREARGYVVMPEEC</sequence>
<keyword evidence="2 6" id="KW-0813">Transport</keyword>
<evidence type="ECO:0000256" key="2">
    <source>
        <dbReference type="ARBA" id="ARBA00022448"/>
    </source>
</evidence>
<feature type="transmembrane region" description="Helical" evidence="7">
    <location>
        <begin position="31"/>
        <end position="49"/>
    </location>
</feature>
<feature type="transmembrane region" description="Helical" evidence="7">
    <location>
        <begin position="7"/>
        <end position="25"/>
    </location>
</feature>
<accession>A0A7S4R201</accession>
<keyword evidence="3 6" id="KW-0812">Transmembrane</keyword>
<dbReference type="GO" id="GO:0015267">
    <property type="term" value="F:channel activity"/>
    <property type="evidence" value="ECO:0007669"/>
    <property type="project" value="InterPro"/>
</dbReference>
<dbReference type="PRINTS" id="PR00783">
    <property type="entry name" value="MINTRINSICP"/>
</dbReference>
<evidence type="ECO:0000256" key="6">
    <source>
        <dbReference type="RuleBase" id="RU000477"/>
    </source>
</evidence>
<comment type="subcellular location">
    <subcellularLocation>
        <location evidence="1">Membrane</location>
        <topology evidence="1">Multi-pass membrane protein</topology>
    </subcellularLocation>
</comment>
<comment type="similarity">
    <text evidence="6">Belongs to the MIP/aquaporin (TC 1.A.8) family.</text>
</comment>
<feature type="transmembrane region" description="Helical" evidence="7">
    <location>
        <begin position="140"/>
        <end position="163"/>
    </location>
</feature>
<dbReference type="Pfam" id="PF00230">
    <property type="entry name" value="MIP"/>
    <property type="match status" value="2"/>
</dbReference>
<evidence type="ECO:0000256" key="7">
    <source>
        <dbReference type="SAM" id="Phobius"/>
    </source>
</evidence>
<dbReference type="PANTHER" id="PTHR45724:SF13">
    <property type="entry name" value="AQUAPORIN NIP1-1-RELATED"/>
    <property type="match status" value="1"/>
</dbReference>
<feature type="transmembrane region" description="Helical" evidence="7">
    <location>
        <begin position="282"/>
        <end position="303"/>
    </location>
</feature>
<dbReference type="GO" id="GO:0016020">
    <property type="term" value="C:membrane"/>
    <property type="evidence" value="ECO:0007669"/>
    <property type="project" value="UniProtKB-SubCell"/>
</dbReference>
<dbReference type="InterPro" id="IPR034294">
    <property type="entry name" value="Aquaporin_transptr"/>
</dbReference>
<dbReference type="PANTHER" id="PTHR45724">
    <property type="entry name" value="AQUAPORIN NIP2-1"/>
    <property type="match status" value="1"/>
</dbReference>
<feature type="transmembrane region" description="Helical" evidence="7">
    <location>
        <begin position="323"/>
        <end position="345"/>
    </location>
</feature>
<dbReference type="InterPro" id="IPR023271">
    <property type="entry name" value="Aquaporin-like"/>
</dbReference>
<dbReference type="PROSITE" id="PS00221">
    <property type="entry name" value="MIP"/>
    <property type="match status" value="2"/>
</dbReference>
<gene>
    <name evidence="8" type="ORF">AMON00008_LOCUS29110</name>
</gene>